<sequence length="310" mass="35687">MDAIVGYTGFVGSNLCSHHTFAGQYNSKNIKEAFGSRPELLVYSGVPAEMFLANKDPEGDLAIIKNAIENIKKIMPEKLVLISTVAVYPKPNGVDETDVIRTEDLSAYGKNRRYLEQWVEENVKDHLIVRLPAIYGIHMKKNFIYDYIHVIPAMLNQAKYEELKEKDPFFTKYYTLQDNGFYRCGNLDKEDAAKLRDYFKRVGFSALNFTDSRSVYQFYALKYLWTHIERAMKLGIRKLNLAVEPLSVQEVYAYLNGGQFVNELAKEPFDYDFHTIHAEEFGGANGYLFSKEQVLGDLAEFVKEQTEELR</sequence>
<keyword evidence="3" id="KW-1185">Reference proteome</keyword>
<protein>
    <submittedName>
        <fullName evidence="2">NAD-dependent epimerase/dehydratase family protein</fullName>
    </submittedName>
</protein>
<comment type="caution">
    <text evidence="2">The sequence shown here is derived from an EMBL/GenBank/DDBJ whole genome shotgun (WGS) entry which is preliminary data.</text>
</comment>
<dbReference type="InterPro" id="IPR001509">
    <property type="entry name" value="Epimerase_deHydtase"/>
</dbReference>
<dbReference type="RefSeq" id="WP_186982240.1">
    <property type="nucleotide sequence ID" value="NZ_JACOQH010000005.1"/>
</dbReference>
<evidence type="ECO:0000313" key="3">
    <source>
        <dbReference type="Proteomes" id="UP000621540"/>
    </source>
</evidence>
<feature type="domain" description="NAD-dependent epimerase/dehydratase" evidence="1">
    <location>
        <begin position="45"/>
        <end position="162"/>
    </location>
</feature>
<name>A0ABR7IAY8_9FIRM</name>
<dbReference type="InterPro" id="IPR036291">
    <property type="entry name" value="NAD(P)-bd_dom_sf"/>
</dbReference>
<reference evidence="2 3" key="1">
    <citation type="submission" date="2020-08" db="EMBL/GenBank/DDBJ databases">
        <title>Genome public.</title>
        <authorList>
            <person name="Liu C."/>
            <person name="Sun Q."/>
        </authorList>
    </citation>
    <scope>NUCLEOTIDE SEQUENCE [LARGE SCALE GENOMIC DNA]</scope>
    <source>
        <strain evidence="2 3">BX0805</strain>
    </source>
</reference>
<dbReference type="EMBL" id="JACOQH010000005">
    <property type="protein sequence ID" value="MBC5754056.1"/>
    <property type="molecule type" value="Genomic_DNA"/>
</dbReference>
<organism evidence="2 3">
    <name type="scientific">Roseburia yibonii</name>
    <dbReference type="NCBI Taxonomy" id="2763063"/>
    <lineage>
        <taxon>Bacteria</taxon>
        <taxon>Bacillati</taxon>
        <taxon>Bacillota</taxon>
        <taxon>Clostridia</taxon>
        <taxon>Lachnospirales</taxon>
        <taxon>Lachnospiraceae</taxon>
        <taxon>Roseburia</taxon>
    </lineage>
</organism>
<proteinExistence type="predicted"/>
<dbReference type="Gene3D" id="3.40.50.720">
    <property type="entry name" value="NAD(P)-binding Rossmann-like Domain"/>
    <property type="match status" value="1"/>
</dbReference>
<evidence type="ECO:0000313" key="2">
    <source>
        <dbReference type="EMBL" id="MBC5754056.1"/>
    </source>
</evidence>
<gene>
    <name evidence="2" type="ORF">H8Z76_08445</name>
</gene>
<dbReference type="Proteomes" id="UP000621540">
    <property type="component" value="Unassembled WGS sequence"/>
</dbReference>
<dbReference type="Pfam" id="PF01370">
    <property type="entry name" value="Epimerase"/>
    <property type="match status" value="1"/>
</dbReference>
<dbReference type="SUPFAM" id="SSF51735">
    <property type="entry name" value="NAD(P)-binding Rossmann-fold domains"/>
    <property type="match status" value="1"/>
</dbReference>
<accession>A0ABR7IAY8</accession>
<evidence type="ECO:0000259" key="1">
    <source>
        <dbReference type="Pfam" id="PF01370"/>
    </source>
</evidence>